<evidence type="ECO:0000313" key="1">
    <source>
        <dbReference type="EMBL" id="CSB76681.1"/>
    </source>
</evidence>
<sequence length="78" mass="8250">MSDISTKIRIDSMRCAAPYAATAAVPWLESMIISSAPEIGFIAVESAAGVPIFKICCQSSCRCGSDGMASSFSRLINR</sequence>
<dbReference type="EMBL" id="CWQJ01000004">
    <property type="protein sequence ID" value="CSB76681.1"/>
    <property type="molecule type" value="Genomic_DNA"/>
</dbReference>
<dbReference type="AlphaFoldDB" id="A0A655VX66"/>
<dbReference type="Proteomes" id="UP000046067">
    <property type="component" value="Unassembled WGS sequence"/>
</dbReference>
<gene>
    <name evidence="1" type="ORF">ERS013201_00896</name>
</gene>
<accession>A0A655VX66</accession>
<reference evidence="1 2" key="1">
    <citation type="submission" date="2015-07" db="EMBL/GenBank/DDBJ databases">
        <authorList>
            <consortium name="Pathogen Informatics"/>
        </authorList>
    </citation>
    <scope>NUCLEOTIDE SEQUENCE [LARGE SCALE GENOMIC DNA]</scope>
    <source>
        <strain evidence="1 2">A325</strain>
    </source>
</reference>
<organism evidence="1 2">
    <name type="scientific">Vibrio cholerae</name>
    <dbReference type="NCBI Taxonomy" id="666"/>
    <lineage>
        <taxon>Bacteria</taxon>
        <taxon>Pseudomonadati</taxon>
        <taxon>Pseudomonadota</taxon>
        <taxon>Gammaproteobacteria</taxon>
        <taxon>Vibrionales</taxon>
        <taxon>Vibrionaceae</taxon>
        <taxon>Vibrio</taxon>
    </lineage>
</organism>
<evidence type="ECO:0000313" key="2">
    <source>
        <dbReference type="Proteomes" id="UP000046067"/>
    </source>
</evidence>
<proteinExistence type="predicted"/>
<name>A0A655VX66_VIBCL</name>
<protein>
    <submittedName>
        <fullName evidence="1">Uncharacterized protein</fullName>
    </submittedName>
</protein>